<dbReference type="GO" id="GO:0003676">
    <property type="term" value="F:nucleic acid binding"/>
    <property type="evidence" value="ECO:0007669"/>
    <property type="project" value="InterPro"/>
</dbReference>
<reference evidence="4 5" key="1">
    <citation type="submission" date="2016-09" db="EMBL/GenBank/DDBJ databases">
        <title>The draft genome of Dichanthelium oligosanthes: A C3 panicoid grass species.</title>
        <authorList>
            <person name="Studer A.J."/>
            <person name="Schnable J.C."/>
            <person name="Brutnell T.P."/>
        </authorList>
    </citation>
    <scope>NUCLEOTIDE SEQUENCE [LARGE SCALE GENOMIC DNA]</scope>
    <source>
        <strain evidence="5">cv. Kellogg 1175</strain>
        <tissue evidence="4">Leaf</tissue>
    </source>
</reference>
<dbReference type="FunFam" id="1.25.70.10:FF:000016">
    <property type="entry name" value="Mitochondrial transcription termination factor-like"/>
    <property type="match status" value="1"/>
</dbReference>
<keyword evidence="3" id="KW-0809">Transit peptide</keyword>
<evidence type="ECO:0000256" key="3">
    <source>
        <dbReference type="ARBA" id="ARBA00022946"/>
    </source>
</evidence>
<dbReference type="EMBL" id="LWDX02073063">
    <property type="protein sequence ID" value="OEL13534.1"/>
    <property type="molecule type" value="Genomic_DNA"/>
</dbReference>
<sequence>MFRSLRQRLLPLLLHSPSRLPASHTSSVFSPFRHLSTTASTISPKPFAVEDYLVTTCGLTRAQALKASKRISHLKSPSKPDAVIAFLSDLGLPRSDIAVVVSMDPRFLCAKVEKTLAPRVAQLSDLGLSRPQIASLVPLALGSFRCKSLGRNLAFWLSAFGGSFEVLAMALRVNRGLLSAHIERVAKPNLALLQQLGLSARDFSKFHPRVLNTSQNRIQDAVMCIDEIGLNRNSTLFRRALVMFTLLKQEHITKKFEALWMLGWSKDDARMAVRKMPCILGMSIARMVRNLKFLTRDVGLEIPYIAQRPVLIKCSLERRLLPRHCVLKDLKAKGLLNADVDFYNTVTYTDKKFIDKFVLPYKESTPDLGGAYFA</sequence>
<dbReference type="Proteomes" id="UP000095767">
    <property type="component" value="Unassembled WGS sequence"/>
</dbReference>
<name>A0A1E5UKX9_9POAL</name>
<proteinExistence type="inferred from homology"/>
<keyword evidence="2" id="KW-0806">Transcription termination</keyword>
<evidence type="ECO:0000256" key="1">
    <source>
        <dbReference type="ARBA" id="ARBA00007692"/>
    </source>
</evidence>
<organism evidence="4 5">
    <name type="scientific">Dichanthelium oligosanthes</name>
    <dbReference type="NCBI Taxonomy" id="888268"/>
    <lineage>
        <taxon>Eukaryota</taxon>
        <taxon>Viridiplantae</taxon>
        <taxon>Streptophyta</taxon>
        <taxon>Embryophyta</taxon>
        <taxon>Tracheophyta</taxon>
        <taxon>Spermatophyta</taxon>
        <taxon>Magnoliopsida</taxon>
        <taxon>Liliopsida</taxon>
        <taxon>Poales</taxon>
        <taxon>Poaceae</taxon>
        <taxon>PACMAD clade</taxon>
        <taxon>Panicoideae</taxon>
        <taxon>Panicodae</taxon>
        <taxon>Paniceae</taxon>
        <taxon>Dichantheliinae</taxon>
        <taxon>Dichanthelium</taxon>
    </lineage>
</organism>
<dbReference type="GO" id="GO:0006353">
    <property type="term" value="P:DNA-templated transcription termination"/>
    <property type="evidence" value="ECO:0007669"/>
    <property type="project" value="UniProtKB-KW"/>
</dbReference>
<dbReference type="SMART" id="SM00733">
    <property type="entry name" value="Mterf"/>
    <property type="match status" value="5"/>
</dbReference>
<accession>A0A1E5UKX9</accession>
<comment type="similarity">
    <text evidence="1">Belongs to the mTERF family.</text>
</comment>
<keyword evidence="2" id="KW-0805">Transcription regulation</keyword>
<dbReference type="InterPro" id="IPR003690">
    <property type="entry name" value="MTERF"/>
</dbReference>
<dbReference type="PANTHER" id="PTHR13068">
    <property type="entry name" value="CGI-12 PROTEIN-RELATED"/>
    <property type="match status" value="1"/>
</dbReference>
<evidence type="ECO:0000313" key="4">
    <source>
        <dbReference type="EMBL" id="OEL13534.1"/>
    </source>
</evidence>
<dbReference type="Gene3D" id="1.25.70.10">
    <property type="entry name" value="Transcription termination factor 3, mitochondrial"/>
    <property type="match status" value="1"/>
</dbReference>
<keyword evidence="2" id="KW-0804">Transcription</keyword>
<dbReference type="AlphaFoldDB" id="A0A1E5UKX9"/>
<dbReference type="OrthoDB" id="641315at2759"/>
<keyword evidence="5" id="KW-1185">Reference proteome</keyword>
<protein>
    <submittedName>
        <fullName evidence="4">Uncharacterized protein</fullName>
    </submittedName>
</protein>
<dbReference type="Pfam" id="PF02536">
    <property type="entry name" value="mTERF"/>
    <property type="match status" value="1"/>
</dbReference>
<evidence type="ECO:0000313" key="5">
    <source>
        <dbReference type="Proteomes" id="UP000095767"/>
    </source>
</evidence>
<evidence type="ECO:0000256" key="2">
    <source>
        <dbReference type="ARBA" id="ARBA00022472"/>
    </source>
</evidence>
<dbReference type="FunFam" id="1.25.70.10:FF:000001">
    <property type="entry name" value="Mitochondrial transcription termination factor-like"/>
    <property type="match status" value="1"/>
</dbReference>
<comment type="caution">
    <text evidence="4">The sequence shown here is derived from an EMBL/GenBank/DDBJ whole genome shotgun (WGS) entry which is preliminary data.</text>
</comment>
<dbReference type="STRING" id="888268.A0A1E5UKX9"/>
<dbReference type="PANTHER" id="PTHR13068:SF177">
    <property type="entry name" value="OS06G0224900 PROTEIN"/>
    <property type="match status" value="1"/>
</dbReference>
<gene>
    <name evidence="4" type="ORF">BAE44_0025447</name>
</gene>
<dbReference type="InterPro" id="IPR038538">
    <property type="entry name" value="MTERF_sf"/>
</dbReference>